<organism evidence="1 2">
    <name type="scientific">Phytophthora cactorum</name>
    <dbReference type="NCBI Taxonomy" id="29920"/>
    <lineage>
        <taxon>Eukaryota</taxon>
        <taxon>Sar</taxon>
        <taxon>Stramenopiles</taxon>
        <taxon>Oomycota</taxon>
        <taxon>Peronosporomycetes</taxon>
        <taxon>Peronosporales</taxon>
        <taxon>Peronosporaceae</taxon>
        <taxon>Phytophthora</taxon>
    </lineage>
</organism>
<evidence type="ECO:0000313" key="1">
    <source>
        <dbReference type="EMBL" id="KAG6941857.1"/>
    </source>
</evidence>
<dbReference type="Proteomes" id="UP000688947">
    <property type="component" value="Unassembled WGS sequence"/>
</dbReference>
<dbReference type="AlphaFoldDB" id="A0A8T1TJ22"/>
<gene>
    <name evidence="1" type="ORF">JG687_00019406</name>
</gene>
<sequence>MGSLREHLTLEMIYEKNCCKTEMILAPGSGRSTVTTLLCISTMSMRQEFGTTCIQSVFGLFVASRQRFGARRNILRYSRQCSLSEPTVSSLKWRNILFSS</sequence>
<reference evidence="1" key="1">
    <citation type="submission" date="2021-01" db="EMBL/GenBank/DDBJ databases">
        <title>Phytophthora aleatoria, a newly-described species from Pinus radiata is distinct from Phytophthora cactorum isolates based on comparative genomics.</title>
        <authorList>
            <person name="Mcdougal R."/>
            <person name="Panda P."/>
            <person name="Williams N."/>
            <person name="Studholme D.J."/>
        </authorList>
    </citation>
    <scope>NUCLEOTIDE SEQUENCE</scope>
    <source>
        <strain evidence="1">NZFS 3830</strain>
    </source>
</reference>
<comment type="caution">
    <text evidence="1">The sequence shown here is derived from an EMBL/GenBank/DDBJ whole genome shotgun (WGS) entry which is preliminary data.</text>
</comment>
<proteinExistence type="predicted"/>
<protein>
    <submittedName>
        <fullName evidence="1">Uncharacterized protein</fullName>
    </submittedName>
</protein>
<dbReference type="EMBL" id="JAENGZ010003268">
    <property type="protein sequence ID" value="KAG6941857.1"/>
    <property type="molecule type" value="Genomic_DNA"/>
</dbReference>
<accession>A0A8T1TJ22</accession>
<evidence type="ECO:0000313" key="2">
    <source>
        <dbReference type="Proteomes" id="UP000688947"/>
    </source>
</evidence>
<name>A0A8T1TJ22_9STRA</name>